<evidence type="ECO:0000313" key="3">
    <source>
        <dbReference type="RefSeq" id="XP_019054587.1"/>
    </source>
</evidence>
<dbReference type="PANTHER" id="PTHR11439">
    <property type="entry name" value="GAG-POL-RELATED RETROTRANSPOSON"/>
    <property type="match status" value="1"/>
</dbReference>
<dbReference type="RefSeq" id="XP_019054587.1">
    <property type="nucleotide sequence ID" value="XM_019199042.1"/>
</dbReference>
<dbReference type="OrthoDB" id="414945at2759"/>
<name>A0A1U8Q7K7_NELNU</name>
<dbReference type="OMA" id="EINCHFV"/>
<proteinExistence type="predicted"/>
<dbReference type="CDD" id="cd09272">
    <property type="entry name" value="RNase_HI_RT_Ty1"/>
    <property type="match status" value="1"/>
</dbReference>
<evidence type="ECO:0000313" key="2">
    <source>
        <dbReference type="Proteomes" id="UP000189703"/>
    </source>
</evidence>
<dbReference type="Pfam" id="PF07727">
    <property type="entry name" value="RVT_2"/>
    <property type="match status" value="1"/>
</dbReference>
<accession>A0A1U8Q7K7</accession>
<organism evidence="2 3">
    <name type="scientific">Nelumbo nucifera</name>
    <name type="common">Sacred lotus</name>
    <dbReference type="NCBI Taxonomy" id="4432"/>
    <lineage>
        <taxon>Eukaryota</taxon>
        <taxon>Viridiplantae</taxon>
        <taxon>Streptophyta</taxon>
        <taxon>Embryophyta</taxon>
        <taxon>Tracheophyta</taxon>
        <taxon>Spermatophyta</taxon>
        <taxon>Magnoliopsida</taxon>
        <taxon>Proteales</taxon>
        <taxon>Nelumbonaceae</taxon>
        <taxon>Nelumbo</taxon>
    </lineage>
</organism>
<dbReference type="KEGG" id="nnu:109115245"/>
<dbReference type="InterPro" id="IPR043502">
    <property type="entry name" value="DNA/RNA_pol_sf"/>
</dbReference>
<dbReference type="STRING" id="4432.A0A1U8Q7K7"/>
<dbReference type="GeneID" id="109115245"/>
<evidence type="ECO:0000259" key="1">
    <source>
        <dbReference type="Pfam" id="PF07727"/>
    </source>
</evidence>
<dbReference type="SUPFAM" id="SSF56672">
    <property type="entry name" value="DNA/RNA polymerases"/>
    <property type="match status" value="1"/>
</dbReference>
<dbReference type="Proteomes" id="UP000189703">
    <property type="component" value="Unplaced"/>
</dbReference>
<dbReference type="InParanoid" id="A0A1U8Q7K7"/>
<dbReference type="PANTHER" id="PTHR11439:SF511">
    <property type="match status" value="1"/>
</dbReference>
<feature type="domain" description="Reverse transcriptase Ty1/copia-type" evidence="1">
    <location>
        <begin position="6"/>
        <end position="97"/>
    </location>
</feature>
<dbReference type="InterPro" id="IPR013103">
    <property type="entry name" value="RVT_2"/>
</dbReference>
<keyword evidence="2" id="KW-1185">Reference proteome</keyword>
<dbReference type="AlphaFoldDB" id="A0A1U8Q7K7"/>
<gene>
    <name evidence="3" type="primary">LOC109115245</name>
</gene>
<reference evidence="3" key="1">
    <citation type="submission" date="2025-08" db="UniProtKB">
        <authorList>
            <consortium name="RefSeq"/>
        </authorList>
    </citation>
    <scope>IDENTIFICATION</scope>
</reference>
<sequence>MTDYSLFTKQNDTSYTAAIVYVDDVIVAGNDPLVISFLKAFLNEHFGIKDIGPPSFFLDLEVTRTDLGIFLSQEKYIRGILQDTGMIDFKPAPTPMECQRHFTDSSSPSLTDPTQYRQLVGRLVYLTIIRPDLCFAVNCLSQFLHDPNTEHLDVALRVVRYLKGTSSFGIFMAAQNDLILRGFCDSDWSSCPLTRHSTTSYITMLGNSPISWKTKKQHTVSHSSAEAEYRAMAVTTSELLWLKRLLAELTISVNSIPLHCDSKTALHIATKPVFHERTKHIKIDCHFVRDHVQQGTIHPQHLPSYNQSVDLFTKALNSDQFHHLLSKLDI</sequence>
<protein>
    <submittedName>
        <fullName evidence="3">Uncharacterized protein LOC109115245</fullName>
    </submittedName>
</protein>